<dbReference type="AlphaFoldDB" id="V4C3S0"/>
<evidence type="ECO:0000256" key="3">
    <source>
        <dbReference type="ARBA" id="ARBA00022679"/>
    </source>
</evidence>
<dbReference type="Gene3D" id="3.90.550.10">
    <property type="entry name" value="Spore Coat Polysaccharide Biosynthesis Protein SpsA, Chain A"/>
    <property type="match status" value="1"/>
</dbReference>
<keyword evidence="3" id="KW-0808">Transferase</keyword>
<dbReference type="GeneID" id="20248746"/>
<dbReference type="SUPFAM" id="SSF53448">
    <property type="entry name" value="Nucleotide-diphospho-sugar transferases"/>
    <property type="match status" value="1"/>
</dbReference>
<evidence type="ECO:0000256" key="1">
    <source>
        <dbReference type="ARBA" id="ARBA00006721"/>
    </source>
</evidence>
<evidence type="ECO:0000259" key="4">
    <source>
        <dbReference type="Pfam" id="PF01755"/>
    </source>
</evidence>
<name>V4C3S0_LOTGI</name>
<dbReference type="GO" id="GO:0050211">
    <property type="term" value="F:procollagen galactosyltransferase activity"/>
    <property type="evidence" value="ECO:0007669"/>
    <property type="project" value="TreeGrafter"/>
</dbReference>
<dbReference type="HOGENOM" id="CLU_024037_2_0_1"/>
<organism evidence="5 6">
    <name type="scientific">Lottia gigantea</name>
    <name type="common">Giant owl limpet</name>
    <dbReference type="NCBI Taxonomy" id="225164"/>
    <lineage>
        <taxon>Eukaryota</taxon>
        <taxon>Metazoa</taxon>
        <taxon>Spiralia</taxon>
        <taxon>Lophotrochozoa</taxon>
        <taxon>Mollusca</taxon>
        <taxon>Gastropoda</taxon>
        <taxon>Patellogastropoda</taxon>
        <taxon>Lottioidea</taxon>
        <taxon>Lottiidae</taxon>
        <taxon>Lottia</taxon>
    </lineage>
</organism>
<dbReference type="OrthoDB" id="47375at2759"/>
<keyword evidence="6" id="KW-1185">Reference proteome</keyword>
<protein>
    <recommendedName>
        <fullName evidence="4">Glycosyl transferase family 25 domain-containing protein</fullName>
    </recommendedName>
</protein>
<dbReference type="Pfam" id="PF01755">
    <property type="entry name" value="Glyco_transf_25"/>
    <property type="match status" value="1"/>
</dbReference>
<dbReference type="InterPro" id="IPR029044">
    <property type="entry name" value="Nucleotide-diphossugar_trans"/>
</dbReference>
<sequence length="586" mass="68740">MASGSNKLSLKTRGILYLCCVVVSLMVIEQIFQGCHSLEDKEVHPPTVLIAFLVRNKAHTLPWFLGHIEKLDYPKNRITLWIRSDHNKDNSSEILEEWLAGVQHQYHNVDVIINSKRKGYSDERSTNDWTKKRFKHVIKLRQQALEMARQKWADYFMMLDSDVIIENNRTLHLLMQQEKTIIAPMMNASIIGYYSNFWGGMDKKGYYVRTKEYIQMVDLKIRGCYKVPMVHSIFLVDLRRSATDFLAYSPSPPKYKGPYDDIIIFAHSVKAAGISMFVLNTQYFGKVMVPLDWQYSLSDERDQFTYVKLEAMVDGPQLYRSPHVYVPPTPQSKLGFDEIYMINLLRRPERRERMVHSLYDLGIDAKLFDAIDGKNLNDTFLDELGIDMLPGFADPYQGRALTMGEIGCFLSHYTIWEEVIAKKYEKILIFEDDVRFEPYFKRKLYHLMDEVDKLVPNWDLVYLGRKRLDRDSEKMVENSETLIWPSYSYWTLSYMLSHRGAVKLMSHKPLHRMIPVDEYLPILFNKHPTKDWMIQFEPRNLVGLSAEPLLLYPTHYTGETNYFSDTEESTAVPKDDWTGQQITTIW</sequence>
<gene>
    <name evidence="5" type="ORF">LOTGIDRAFT_231876</name>
</gene>
<proteinExistence type="inferred from homology"/>
<accession>V4C3S0</accession>
<dbReference type="Pfam" id="PF03452">
    <property type="entry name" value="Anp1"/>
    <property type="match status" value="1"/>
</dbReference>
<dbReference type="EMBL" id="KB201549">
    <property type="protein sequence ID" value="ESO96194.1"/>
    <property type="molecule type" value="Genomic_DNA"/>
</dbReference>
<dbReference type="Proteomes" id="UP000030746">
    <property type="component" value="Unassembled WGS sequence"/>
</dbReference>
<comment type="similarity">
    <text evidence="1">Belongs to the glycosyltransferase 25 family.</text>
</comment>
<dbReference type="InterPro" id="IPR002654">
    <property type="entry name" value="Glyco_trans_25"/>
</dbReference>
<keyword evidence="2" id="KW-0328">Glycosyltransferase</keyword>
<dbReference type="CDD" id="cd06532">
    <property type="entry name" value="Glyco_transf_25"/>
    <property type="match status" value="1"/>
</dbReference>
<dbReference type="PANTHER" id="PTHR10730:SF53">
    <property type="entry name" value="GLYCOSYLTRANSFERASE 25 FAMILY MEMBER"/>
    <property type="match status" value="1"/>
</dbReference>
<dbReference type="CTD" id="20248746"/>
<dbReference type="RefSeq" id="XP_009053307.1">
    <property type="nucleotide sequence ID" value="XM_009055059.1"/>
</dbReference>
<dbReference type="InterPro" id="IPR050757">
    <property type="entry name" value="Collagen_mod_GT25"/>
</dbReference>
<evidence type="ECO:0000256" key="2">
    <source>
        <dbReference type="ARBA" id="ARBA00022676"/>
    </source>
</evidence>
<dbReference type="STRING" id="225164.V4C3S0"/>
<reference evidence="5 6" key="1">
    <citation type="journal article" date="2013" name="Nature">
        <title>Insights into bilaterian evolution from three spiralian genomes.</title>
        <authorList>
            <person name="Simakov O."/>
            <person name="Marletaz F."/>
            <person name="Cho S.J."/>
            <person name="Edsinger-Gonzales E."/>
            <person name="Havlak P."/>
            <person name="Hellsten U."/>
            <person name="Kuo D.H."/>
            <person name="Larsson T."/>
            <person name="Lv J."/>
            <person name="Arendt D."/>
            <person name="Savage R."/>
            <person name="Osoegawa K."/>
            <person name="de Jong P."/>
            <person name="Grimwood J."/>
            <person name="Chapman J.A."/>
            <person name="Shapiro H."/>
            <person name="Aerts A."/>
            <person name="Otillar R.P."/>
            <person name="Terry A.Y."/>
            <person name="Boore J.L."/>
            <person name="Grigoriev I.V."/>
            <person name="Lindberg D.R."/>
            <person name="Seaver E.C."/>
            <person name="Weisblat D.A."/>
            <person name="Putnam N.H."/>
            <person name="Rokhsar D.S."/>
        </authorList>
    </citation>
    <scope>NUCLEOTIDE SEQUENCE [LARGE SCALE GENOMIC DNA]</scope>
</reference>
<evidence type="ECO:0000313" key="5">
    <source>
        <dbReference type="EMBL" id="ESO96194.1"/>
    </source>
</evidence>
<feature type="domain" description="Glycosyl transferase family 25" evidence="4">
    <location>
        <begin position="337"/>
        <end position="518"/>
    </location>
</feature>
<dbReference type="OMA" id="QRVYHYV"/>
<dbReference type="PANTHER" id="PTHR10730">
    <property type="entry name" value="PROCOLLAGEN-LYSINE,2-OXOGLUTARATE 5-DIOXYGENASE/GLYCOSYLTRANSFERASE 25 FAMILY MEMBER"/>
    <property type="match status" value="1"/>
</dbReference>
<dbReference type="KEGG" id="lgi:LOTGIDRAFT_231876"/>
<evidence type="ECO:0000313" key="6">
    <source>
        <dbReference type="Proteomes" id="UP000030746"/>
    </source>
</evidence>